<keyword evidence="7" id="KW-1133">Transmembrane helix</keyword>
<evidence type="ECO:0000256" key="5">
    <source>
        <dbReference type="PROSITE-ProRule" id="PRU00284"/>
    </source>
</evidence>
<dbReference type="Proteomes" id="UP000600449">
    <property type="component" value="Unassembled WGS sequence"/>
</dbReference>
<feature type="domain" description="T-SNARE coiled-coil homology" evidence="9">
    <location>
        <begin position="461"/>
        <end position="523"/>
    </location>
</feature>
<dbReference type="InterPro" id="IPR004090">
    <property type="entry name" value="Chemotax_Me-accpt_rcpt"/>
</dbReference>
<protein>
    <submittedName>
        <fullName evidence="11">Methyl-accepting chemotaxis protein</fullName>
    </submittedName>
</protein>
<evidence type="ECO:0000256" key="1">
    <source>
        <dbReference type="ARBA" id="ARBA00004429"/>
    </source>
</evidence>
<dbReference type="PANTHER" id="PTHR32089:SF112">
    <property type="entry name" value="LYSOZYME-LIKE PROTEIN-RELATED"/>
    <property type="match status" value="1"/>
</dbReference>
<keyword evidence="6" id="KW-0175">Coiled coil</keyword>
<name>A0A917Q5Y7_9HYPH</name>
<dbReference type="CDD" id="cd19411">
    <property type="entry name" value="MCP2201-like_sensor"/>
    <property type="match status" value="1"/>
</dbReference>
<dbReference type="PROSITE" id="PS50885">
    <property type="entry name" value="HAMP"/>
    <property type="match status" value="1"/>
</dbReference>
<dbReference type="CDD" id="cd06225">
    <property type="entry name" value="HAMP"/>
    <property type="match status" value="1"/>
</dbReference>
<dbReference type="InterPro" id="IPR003660">
    <property type="entry name" value="HAMP_dom"/>
</dbReference>
<keyword evidence="3 5" id="KW-0807">Transducer</keyword>
<keyword evidence="7" id="KW-0812">Transmembrane</keyword>
<reference evidence="11 12" key="1">
    <citation type="journal article" date="2014" name="Int. J. Syst. Evol. Microbiol.">
        <title>Complete genome sequence of Corynebacterium casei LMG S-19264T (=DSM 44701T), isolated from a smear-ripened cheese.</title>
        <authorList>
            <consortium name="US DOE Joint Genome Institute (JGI-PGF)"/>
            <person name="Walter F."/>
            <person name="Albersmeier A."/>
            <person name="Kalinowski J."/>
            <person name="Ruckert C."/>
        </authorList>
    </citation>
    <scope>NUCLEOTIDE SEQUENCE [LARGE SCALE GENOMIC DNA]</scope>
    <source>
        <strain evidence="11 12">CGMCC 1.9161</strain>
    </source>
</reference>
<dbReference type="SMART" id="SM00304">
    <property type="entry name" value="HAMP"/>
    <property type="match status" value="1"/>
</dbReference>
<dbReference type="GO" id="GO:0006935">
    <property type="term" value="P:chemotaxis"/>
    <property type="evidence" value="ECO:0007669"/>
    <property type="project" value="InterPro"/>
</dbReference>
<evidence type="ECO:0000259" key="8">
    <source>
        <dbReference type="PROSITE" id="PS50111"/>
    </source>
</evidence>
<dbReference type="GO" id="GO:0004888">
    <property type="term" value="F:transmembrane signaling receptor activity"/>
    <property type="evidence" value="ECO:0007669"/>
    <property type="project" value="InterPro"/>
</dbReference>
<keyword evidence="12" id="KW-1185">Reference proteome</keyword>
<dbReference type="PROSITE" id="PS50192">
    <property type="entry name" value="T_SNARE"/>
    <property type="match status" value="1"/>
</dbReference>
<sequence length="653" mass="69131">MSQIKAGIAARLALGFAFMLVLMGGLTFVSVGEVNLLDRNLAQINEVNSRLQRYAINFRGSVHDRAIAIRDVVLVENASDRRAAERLIADLAATYAENERAMQALVEEVDASAEERAILADIATIQARTNPLVADIIRLQNAGAVDEAYAVLAGEVKELFSDWLAAINRFIDFQEAANQRIGAEVSASAAGFQTLALLSLLVAAGLAVAAAWLVGRSITRPIGGLVAAMQALAAGDHRLEIPHAQRRDEIGDMARTVVVFRDNAAERARLEREADAERDRERQRQSQLEGLIARFREIIARSLASVNDGTRTMRETAGSLTQVAGAAAGQAGAARDASNTAAAEVQSVASAAEELSASIREIAEQASRASTIVRKANDTAQRTNGKVESLSEAAERIGAVVDMIRTIAEQTNLLALNATIEAARAGEAGKGFAVVAAEVKQLADQTAKATDQIAEQITAVQGSTRESVEAIREIGGAVHEIDSFMQAIASAVEEQDSATKEISHSISIASRGSTDATQNVETVTAAIDETSGQARSVLGVSTTLTKVAEELSSAVESFLEGVSADVRDRRDSMRVKTRTAVVVLANGRRVTTTMLDVSETGARIAAFDGIREGETVSLELETGAVRASIVRSAGGELGLRFAERLVAPERLAA</sequence>
<dbReference type="Gene3D" id="2.40.10.220">
    <property type="entry name" value="predicted glycosyltransferase like domains"/>
    <property type="match status" value="1"/>
</dbReference>
<dbReference type="Pfam" id="PF00672">
    <property type="entry name" value="HAMP"/>
    <property type="match status" value="1"/>
</dbReference>
<dbReference type="Pfam" id="PF12729">
    <property type="entry name" value="4HB_MCP_1"/>
    <property type="match status" value="1"/>
</dbReference>
<dbReference type="PROSITE" id="PS50111">
    <property type="entry name" value="CHEMOTAXIS_TRANSDUC_2"/>
    <property type="match status" value="1"/>
</dbReference>
<feature type="transmembrane region" description="Helical" evidence="7">
    <location>
        <begin position="12"/>
        <end position="31"/>
    </location>
</feature>
<feature type="domain" description="HAMP" evidence="10">
    <location>
        <begin position="216"/>
        <end position="269"/>
    </location>
</feature>
<dbReference type="SUPFAM" id="SSF58104">
    <property type="entry name" value="Methyl-accepting chemotaxis protein (MCP) signaling domain"/>
    <property type="match status" value="1"/>
</dbReference>
<dbReference type="GO" id="GO:0007165">
    <property type="term" value="P:signal transduction"/>
    <property type="evidence" value="ECO:0007669"/>
    <property type="project" value="UniProtKB-KW"/>
</dbReference>
<feature type="coiled-coil region" evidence="6">
    <location>
        <begin position="88"/>
        <end position="115"/>
    </location>
</feature>
<evidence type="ECO:0000256" key="6">
    <source>
        <dbReference type="SAM" id="Coils"/>
    </source>
</evidence>
<dbReference type="Pfam" id="PF00015">
    <property type="entry name" value="MCPsignal"/>
    <property type="match status" value="1"/>
</dbReference>
<evidence type="ECO:0000259" key="9">
    <source>
        <dbReference type="PROSITE" id="PS50192"/>
    </source>
</evidence>
<evidence type="ECO:0000313" key="12">
    <source>
        <dbReference type="Proteomes" id="UP000600449"/>
    </source>
</evidence>
<evidence type="ECO:0000256" key="2">
    <source>
        <dbReference type="ARBA" id="ARBA00022519"/>
    </source>
</evidence>
<evidence type="ECO:0000256" key="7">
    <source>
        <dbReference type="SAM" id="Phobius"/>
    </source>
</evidence>
<dbReference type="GO" id="GO:0005886">
    <property type="term" value="C:plasma membrane"/>
    <property type="evidence" value="ECO:0007669"/>
    <property type="project" value="UniProtKB-SubCell"/>
</dbReference>
<evidence type="ECO:0000256" key="3">
    <source>
        <dbReference type="ARBA" id="ARBA00023224"/>
    </source>
</evidence>
<evidence type="ECO:0000256" key="4">
    <source>
        <dbReference type="ARBA" id="ARBA00029447"/>
    </source>
</evidence>
<dbReference type="GO" id="GO:0035438">
    <property type="term" value="F:cyclic-di-GMP binding"/>
    <property type="evidence" value="ECO:0007669"/>
    <property type="project" value="InterPro"/>
</dbReference>
<dbReference type="SMART" id="SM00283">
    <property type="entry name" value="MA"/>
    <property type="match status" value="1"/>
</dbReference>
<keyword evidence="7" id="KW-0472">Membrane</keyword>
<dbReference type="InterPro" id="IPR009875">
    <property type="entry name" value="PilZ_domain"/>
</dbReference>
<comment type="similarity">
    <text evidence="4">Belongs to the methyl-accepting chemotaxis (MCP) protein family.</text>
</comment>
<evidence type="ECO:0000259" key="10">
    <source>
        <dbReference type="PROSITE" id="PS50885"/>
    </source>
</evidence>
<dbReference type="AlphaFoldDB" id="A0A917Q5Y7"/>
<dbReference type="Gene3D" id="1.10.287.950">
    <property type="entry name" value="Methyl-accepting chemotaxis protein"/>
    <property type="match status" value="1"/>
</dbReference>
<dbReference type="PRINTS" id="PR00260">
    <property type="entry name" value="CHEMTRNSDUCR"/>
</dbReference>
<proteinExistence type="inferred from homology"/>
<dbReference type="InterPro" id="IPR004089">
    <property type="entry name" value="MCPsignal_dom"/>
</dbReference>
<comment type="caution">
    <text evidence="11">The sequence shown here is derived from an EMBL/GenBank/DDBJ whole genome shotgun (WGS) entry which is preliminary data.</text>
</comment>
<dbReference type="EMBL" id="BMMF01000004">
    <property type="protein sequence ID" value="GGK28404.1"/>
    <property type="molecule type" value="Genomic_DNA"/>
</dbReference>
<dbReference type="InterPro" id="IPR000727">
    <property type="entry name" value="T_SNARE_dom"/>
</dbReference>
<dbReference type="SUPFAM" id="SSF141371">
    <property type="entry name" value="PilZ domain-like"/>
    <property type="match status" value="1"/>
</dbReference>
<dbReference type="Gene3D" id="6.10.340.10">
    <property type="match status" value="1"/>
</dbReference>
<keyword evidence="2" id="KW-0997">Cell inner membrane</keyword>
<dbReference type="Pfam" id="PF07238">
    <property type="entry name" value="PilZ"/>
    <property type="match status" value="1"/>
</dbReference>
<gene>
    <name evidence="11" type="ORF">GCM10011322_13570</name>
</gene>
<keyword evidence="2" id="KW-1003">Cell membrane</keyword>
<dbReference type="InterPro" id="IPR024478">
    <property type="entry name" value="HlyB_4HB_MCP"/>
</dbReference>
<evidence type="ECO:0000313" key="11">
    <source>
        <dbReference type="EMBL" id="GGK28404.1"/>
    </source>
</evidence>
<accession>A0A917Q5Y7</accession>
<dbReference type="PANTHER" id="PTHR32089">
    <property type="entry name" value="METHYL-ACCEPTING CHEMOTAXIS PROTEIN MCPB"/>
    <property type="match status" value="1"/>
</dbReference>
<dbReference type="RefSeq" id="WP_188911029.1">
    <property type="nucleotide sequence ID" value="NZ_BMMF01000004.1"/>
</dbReference>
<dbReference type="InterPro" id="IPR047347">
    <property type="entry name" value="YvaQ-like_sensor"/>
</dbReference>
<feature type="domain" description="Methyl-accepting transducer" evidence="8">
    <location>
        <begin position="316"/>
        <end position="531"/>
    </location>
</feature>
<organism evidence="11 12">
    <name type="scientific">Salinarimonas ramus</name>
    <dbReference type="NCBI Taxonomy" id="690164"/>
    <lineage>
        <taxon>Bacteria</taxon>
        <taxon>Pseudomonadati</taxon>
        <taxon>Pseudomonadota</taxon>
        <taxon>Alphaproteobacteria</taxon>
        <taxon>Hyphomicrobiales</taxon>
        <taxon>Salinarimonadaceae</taxon>
        <taxon>Salinarimonas</taxon>
    </lineage>
</organism>
<comment type="subcellular location">
    <subcellularLocation>
        <location evidence="1">Cell inner membrane</location>
        <topology evidence="1">Multi-pass membrane protein</topology>
    </subcellularLocation>
</comment>